<sequence>MVRVARQPPLTPLMEAGISDFPYQPHRAEPSESPFPPIPRLLQRSFALPSVLPYLRRSDTNTSVHMSAQSKPPLLTLKLSSLSLLDCIVYEEFTQDPFYTVTTEGVSTTITRAGRGGSTVTTALLKWPKSPPTKGRGKEIEGITIRMRGAQWRGGETLLRPGLFQSAPRRFNIPNYSQSMKWRKSGNSFWCTTSGVKGPIAVLEPVANSPARLKVYETLHDRYDARALDVHHGVSTLLLDYLIVTALLLVSTVEDYLVVRKFDDDESFKSPSIIEPSKPTSASQWRKILYGEPLFTKRSIDIGTPSPEAIPDAILLTPTSPDQVAEIAYGVPLFSSPRSLSSSYSSYESESDIDDDDLGPVFKFGKEMSRPPSPSAESVYFPVGNASAPSHDYLDPSFYGDKSQSPISPPSLKASSAGHLTIPGPRALSNSRKRRSVLPLPPVPPPRSLSTPPMNVPSSTSLSVPSSITRRPSLVQGARPLPQPPVRTVSSPPSAYSVQRSQTVRVGQEKERYEPNRQGGRSLPQTPMRNPIRLDTPPISTIRLPSPESSLSISSKGIDRSMETLNRQRRRQPPMLNTPPAYNRPIQ</sequence>
<keyword evidence="2" id="KW-1185">Reference proteome</keyword>
<accession>A0ACD3ALL4</accession>
<organism evidence="1 2">
    <name type="scientific">Pluteus cervinus</name>
    <dbReference type="NCBI Taxonomy" id="181527"/>
    <lineage>
        <taxon>Eukaryota</taxon>
        <taxon>Fungi</taxon>
        <taxon>Dikarya</taxon>
        <taxon>Basidiomycota</taxon>
        <taxon>Agaricomycotina</taxon>
        <taxon>Agaricomycetes</taxon>
        <taxon>Agaricomycetidae</taxon>
        <taxon>Agaricales</taxon>
        <taxon>Pluteineae</taxon>
        <taxon>Pluteaceae</taxon>
        <taxon>Pluteus</taxon>
    </lineage>
</organism>
<evidence type="ECO:0000313" key="2">
    <source>
        <dbReference type="Proteomes" id="UP000308600"/>
    </source>
</evidence>
<protein>
    <submittedName>
        <fullName evidence="1">Uncharacterized protein</fullName>
    </submittedName>
</protein>
<dbReference type="EMBL" id="ML208402">
    <property type="protein sequence ID" value="TFK66534.1"/>
    <property type="molecule type" value="Genomic_DNA"/>
</dbReference>
<evidence type="ECO:0000313" key="1">
    <source>
        <dbReference type="EMBL" id="TFK66534.1"/>
    </source>
</evidence>
<reference evidence="1 2" key="1">
    <citation type="journal article" date="2019" name="Nat. Ecol. Evol.">
        <title>Megaphylogeny resolves global patterns of mushroom evolution.</title>
        <authorList>
            <person name="Varga T."/>
            <person name="Krizsan K."/>
            <person name="Foldi C."/>
            <person name="Dima B."/>
            <person name="Sanchez-Garcia M."/>
            <person name="Sanchez-Ramirez S."/>
            <person name="Szollosi G.J."/>
            <person name="Szarkandi J.G."/>
            <person name="Papp V."/>
            <person name="Albert L."/>
            <person name="Andreopoulos W."/>
            <person name="Angelini C."/>
            <person name="Antonin V."/>
            <person name="Barry K.W."/>
            <person name="Bougher N.L."/>
            <person name="Buchanan P."/>
            <person name="Buyck B."/>
            <person name="Bense V."/>
            <person name="Catcheside P."/>
            <person name="Chovatia M."/>
            <person name="Cooper J."/>
            <person name="Damon W."/>
            <person name="Desjardin D."/>
            <person name="Finy P."/>
            <person name="Geml J."/>
            <person name="Haridas S."/>
            <person name="Hughes K."/>
            <person name="Justo A."/>
            <person name="Karasinski D."/>
            <person name="Kautmanova I."/>
            <person name="Kiss B."/>
            <person name="Kocsube S."/>
            <person name="Kotiranta H."/>
            <person name="LaButti K.M."/>
            <person name="Lechner B.E."/>
            <person name="Liimatainen K."/>
            <person name="Lipzen A."/>
            <person name="Lukacs Z."/>
            <person name="Mihaltcheva S."/>
            <person name="Morgado L.N."/>
            <person name="Niskanen T."/>
            <person name="Noordeloos M.E."/>
            <person name="Ohm R.A."/>
            <person name="Ortiz-Santana B."/>
            <person name="Ovrebo C."/>
            <person name="Racz N."/>
            <person name="Riley R."/>
            <person name="Savchenko A."/>
            <person name="Shiryaev A."/>
            <person name="Soop K."/>
            <person name="Spirin V."/>
            <person name="Szebenyi C."/>
            <person name="Tomsovsky M."/>
            <person name="Tulloss R.E."/>
            <person name="Uehling J."/>
            <person name="Grigoriev I.V."/>
            <person name="Vagvolgyi C."/>
            <person name="Papp T."/>
            <person name="Martin F.M."/>
            <person name="Miettinen O."/>
            <person name="Hibbett D.S."/>
            <person name="Nagy L.G."/>
        </authorList>
    </citation>
    <scope>NUCLEOTIDE SEQUENCE [LARGE SCALE GENOMIC DNA]</scope>
    <source>
        <strain evidence="1 2">NL-1719</strain>
    </source>
</reference>
<proteinExistence type="predicted"/>
<name>A0ACD3ALL4_9AGAR</name>
<dbReference type="Proteomes" id="UP000308600">
    <property type="component" value="Unassembled WGS sequence"/>
</dbReference>
<gene>
    <name evidence="1" type="ORF">BDN72DRAFT_143828</name>
</gene>